<evidence type="ECO:0000313" key="2">
    <source>
        <dbReference type="EMBL" id="QXM23988.1"/>
    </source>
</evidence>
<dbReference type="InterPro" id="IPR050266">
    <property type="entry name" value="AB_hydrolase_sf"/>
</dbReference>
<proteinExistence type="predicted"/>
<dbReference type="InterPro" id="IPR000073">
    <property type="entry name" value="AB_hydrolase_1"/>
</dbReference>
<dbReference type="AlphaFoldDB" id="A0A975U252"/>
<dbReference type="PANTHER" id="PTHR43798">
    <property type="entry name" value="MONOACYLGLYCEROL LIPASE"/>
    <property type="match status" value="1"/>
</dbReference>
<dbReference type="RefSeq" id="WP_218284931.1">
    <property type="nucleotide sequence ID" value="NZ_CP076448.1"/>
</dbReference>
<dbReference type="GO" id="GO:0016787">
    <property type="term" value="F:hydrolase activity"/>
    <property type="evidence" value="ECO:0007669"/>
    <property type="project" value="UniProtKB-KW"/>
</dbReference>
<feature type="domain" description="AB hydrolase-1" evidence="1">
    <location>
        <begin position="34"/>
        <end position="223"/>
    </location>
</feature>
<evidence type="ECO:0000313" key="3">
    <source>
        <dbReference type="Proteomes" id="UP000694001"/>
    </source>
</evidence>
<gene>
    <name evidence="2" type="ORF">KO353_11930</name>
</gene>
<dbReference type="KEGG" id="elio:KO353_11930"/>
<dbReference type="EMBL" id="CP076448">
    <property type="protein sequence ID" value="QXM23988.1"/>
    <property type="molecule type" value="Genomic_DNA"/>
</dbReference>
<dbReference type="Proteomes" id="UP000694001">
    <property type="component" value="Chromosome"/>
</dbReference>
<reference evidence="2" key="1">
    <citation type="submission" date="2021-06" db="EMBL/GenBank/DDBJ databases">
        <title>Elioraea tepida, sp. nov., a moderately thermophilic aerobic anoxygenic phototrophic bacterium isolated from an alkaline siliceous hot spring mat community in Yellowstone National Park, WY, USA.</title>
        <authorList>
            <person name="Saini M.K."/>
            <person name="Yoshida S."/>
            <person name="Sebastian A."/>
            <person name="Hirose S."/>
            <person name="Hara E."/>
            <person name="Tamaki H."/>
            <person name="Soulier N.T."/>
            <person name="Albert I."/>
            <person name="Hanada S."/>
            <person name="Bryant D.A."/>
            <person name="Tank M."/>
        </authorList>
    </citation>
    <scope>NUCLEOTIDE SEQUENCE</scope>
    <source>
        <strain evidence="2">MS-P2</strain>
    </source>
</reference>
<dbReference type="Pfam" id="PF12697">
    <property type="entry name" value="Abhydrolase_6"/>
    <property type="match status" value="1"/>
</dbReference>
<accession>A0A975U252</accession>
<protein>
    <submittedName>
        <fullName evidence="2">Alpha/beta hydrolase</fullName>
    </submittedName>
</protein>
<evidence type="ECO:0000259" key="1">
    <source>
        <dbReference type="Pfam" id="PF12697"/>
    </source>
</evidence>
<sequence>MPAPLLLLPGLLCDQALWDHQLRHLADLGPMSVADLTRDDTLGAMAERVLEAAPPRFDLAGLSMGGYVAFEILRRAPERVGRLCLIDTSARPDTEEQAARRRGLMELAGRGQFKGVTPRLLPLLVHPDRLADAPLTGTVMAMADRVGAEAFLRQQRAILGRPDSRPGLGAIGAPTLVIVGREDSLTPPEVAAEITAAIPKARLAVIEDCGHLAPLERPQAVTALMRLWREGALPS</sequence>
<organism evidence="2 3">
    <name type="scientific">Elioraea tepida</name>
    <dbReference type="NCBI Taxonomy" id="2843330"/>
    <lineage>
        <taxon>Bacteria</taxon>
        <taxon>Pseudomonadati</taxon>
        <taxon>Pseudomonadota</taxon>
        <taxon>Alphaproteobacteria</taxon>
        <taxon>Acetobacterales</taxon>
        <taxon>Elioraeaceae</taxon>
        <taxon>Elioraea</taxon>
    </lineage>
</organism>
<keyword evidence="2" id="KW-0378">Hydrolase</keyword>
<name>A0A975U252_9PROT</name>
<dbReference type="PANTHER" id="PTHR43798:SF29">
    <property type="entry name" value="AB HYDROLASE-1 DOMAIN-CONTAINING PROTEIN"/>
    <property type="match status" value="1"/>
</dbReference>
<keyword evidence="3" id="KW-1185">Reference proteome</keyword>